<feature type="compositionally biased region" description="Polar residues" evidence="5">
    <location>
        <begin position="975"/>
        <end position="984"/>
    </location>
</feature>
<dbReference type="GO" id="GO:0005739">
    <property type="term" value="C:mitochondrion"/>
    <property type="evidence" value="ECO:0007669"/>
    <property type="project" value="TreeGrafter"/>
</dbReference>
<dbReference type="EC" id="5.2.1.8" evidence="2"/>
<feature type="region of interest" description="Disordered" evidence="5">
    <location>
        <begin position="409"/>
        <end position="494"/>
    </location>
</feature>
<protein>
    <recommendedName>
        <fullName evidence="2">peptidylprolyl isomerase</fullName>
        <ecNumber evidence="2">5.2.1.8</ecNumber>
    </recommendedName>
</protein>
<keyword evidence="3" id="KW-0697">Rotamase</keyword>
<gene>
    <name evidence="8" type="primary">NKTR</name>
</gene>
<feature type="compositionally biased region" description="Basic residues" evidence="5">
    <location>
        <begin position="584"/>
        <end position="595"/>
    </location>
</feature>
<feature type="compositionally biased region" description="Low complexity" evidence="5">
    <location>
        <begin position="917"/>
        <end position="937"/>
    </location>
</feature>
<evidence type="ECO:0000256" key="4">
    <source>
        <dbReference type="ARBA" id="ARBA00023235"/>
    </source>
</evidence>
<feature type="compositionally biased region" description="Polar residues" evidence="5">
    <location>
        <begin position="1149"/>
        <end position="1158"/>
    </location>
</feature>
<feature type="compositionally biased region" description="Polar residues" evidence="5">
    <location>
        <begin position="821"/>
        <end position="837"/>
    </location>
</feature>
<dbReference type="InterPro" id="IPR029000">
    <property type="entry name" value="Cyclophilin-like_dom_sf"/>
</dbReference>
<feature type="compositionally biased region" description="Polar residues" evidence="5">
    <location>
        <begin position="952"/>
        <end position="964"/>
    </location>
</feature>
<comment type="catalytic activity">
    <reaction evidence="1">
        <text>[protein]-peptidylproline (omega=180) = [protein]-peptidylproline (omega=0)</text>
        <dbReference type="Rhea" id="RHEA:16237"/>
        <dbReference type="Rhea" id="RHEA-COMP:10747"/>
        <dbReference type="Rhea" id="RHEA-COMP:10748"/>
        <dbReference type="ChEBI" id="CHEBI:83833"/>
        <dbReference type="ChEBI" id="CHEBI:83834"/>
        <dbReference type="EC" id="5.2.1.8"/>
    </reaction>
</comment>
<proteinExistence type="predicted"/>
<dbReference type="InterPro" id="IPR002130">
    <property type="entry name" value="Cyclophilin-type_PPIase_dom"/>
</dbReference>
<reference evidence="8" key="3">
    <citation type="submission" date="2025-09" db="UniProtKB">
        <authorList>
            <consortium name="Ensembl"/>
        </authorList>
    </citation>
    <scope>IDENTIFICATION</scope>
</reference>
<dbReference type="InterPro" id="IPR020892">
    <property type="entry name" value="Cyclophilin-type_PPIase_CS"/>
</dbReference>
<feature type="compositionally biased region" description="Basic and acidic residues" evidence="5">
    <location>
        <begin position="692"/>
        <end position="702"/>
    </location>
</feature>
<feature type="region of interest" description="Disordered" evidence="5">
    <location>
        <begin position="1106"/>
        <end position="1203"/>
    </location>
</feature>
<feature type="region of interest" description="Disordered" evidence="5">
    <location>
        <begin position="1068"/>
        <end position="1091"/>
    </location>
</feature>
<dbReference type="Ensembl" id="ENSECRT00000014485.1">
    <property type="protein sequence ID" value="ENSECRP00000014238.1"/>
    <property type="gene ID" value="ENSECRG00000009505.1"/>
</dbReference>
<keyword evidence="6" id="KW-0812">Transmembrane</keyword>
<dbReference type="Proteomes" id="UP000694620">
    <property type="component" value="Chromosome 6"/>
</dbReference>
<feature type="region of interest" description="Disordered" evidence="5">
    <location>
        <begin position="174"/>
        <end position="242"/>
    </location>
</feature>
<dbReference type="PROSITE" id="PS00170">
    <property type="entry name" value="CSA_PPIASE_1"/>
    <property type="match status" value="1"/>
</dbReference>
<evidence type="ECO:0000256" key="6">
    <source>
        <dbReference type="SAM" id="Phobius"/>
    </source>
</evidence>
<feature type="compositionally biased region" description="Polar residues" evidence="5">
    <location>
        <begin position="1068"/>
        <end position="1085"/>
    </location>
</feature>
<dbReference type="GeneTree" id="ENSGT00940000158548"/>
<feature type="transmembrane region" description="Helical" evidence="6">
    <location>
        <begin position="1227"/>
        <end position="1249"/>
    </location>
</feature>
<sequence>MGLKDRPQCYFDVEINREPVGRIVFQLFSDVCPKTCKNFLWLCTGEKGIGKTTGKKLCYKGSTFHRVVKNFMIQGGDFTEGNYENFVLKHDRAFLLSMANRGKDTNGSQFFITTKMAPHLDGVHVVFGLIISGFEVIKQIENLKTDAASRPYADVRVIDCGQLITKSANDVLERKQKISHSSNSSDTSSESSSPTSSSSESDTEEEKFKRRKRKRRTKHKHSKKVKKELKKRESVSKKVLSSQRRINELIVKREKPVVRPEEIPPVPENRFLLRRDMPVPAAKTNLDDSAVQSEQKPTVTKSGRKVKGRGTMRYHTPPRSRSHSKSEDDEESSETPPHWKEEMQRTKTFKPAISENGVKETSRAKFLYTLLKHEYLLHLFRDMLVFCKISIFLLIKTFVQKDWSGSDKIRNASLSSRSSHSCTRSKSRSRSYSTSRSRSRSRTASRSKSKSRSRSRSVSRTRKRRSSRSPRYTRASESSKSKIDPPKQIPQNNEKVVTTAVTESVPVLPLSDSPPPSRWKPGQKPWKPSYVRIQEIKAKPTTDTFVQTSYAIRNIKEHSSSLYRKSRYSDSERSDYSRNSDRSYRRRRSRSRSSRSRSYSRSYTRSKSRSCSSSASQSPLKYKSHSSSSSRSNSYDSYKGNKTNKSKSRERSTRSCTDTKESSPEGDQYEEDKSVTVQKSQSAETSSAYSSDGEHCTVEKNTRPSQKSKSGWDSDSDDSKKPTNFTVMSSELQHMDSGKTDEKTSSRKEFPSSKWDSESGTDAESKKVAQDESRCSSGKEEGEASSDTDTEDHHSEHSKASKKSGVITTVDTEVEVKKSPKLTTSTAADGSDYSSGNEKVRRKKKSKHKHKHKKRRSTKYESERGRTKSKNNKTKKKIQKPKETFHWQPPLEFGEEEEEDDTKYNYESKTENLSGLSEKNSLNTEETTKTSTDSSLSQSVPQSAQKKGYVNINKQLSKRVTASGNKPKEEKNKTVKSVESNIRQENMPKAPAKNEQFDDCMDLCTSEQNSPSSDNVLQCTDVKNDELVKKKSEEMIINKEKSLQNTAQVMESTDTNASTLSSVLLSNASGETTDGHSQNEMQNVFSDPKWKPLKGLSLDQLGTANAETKSMDGTGDAGENKPQGLRIEIKSTSKVRPGSLFDEVRKTARMNQRQRNQDSSSEERSPSGEEKSKSRSRTRSRSKNRSASSHRTRSRTVSVSYSHSRSRSRSYSYSYRALTRTVHNPPFLFFFLSHPLVYLLSLLWIILMLNKRSISTSKKTPNCNIPTTILHS</sequence>
<dbReference type="FunFam" id="2.40.100.10:FF:000005">
    <property type="entry name" value="Peptidyl-prolyl cis-trans isomerase G"/>
    <property type="match status" value="1"/>
</dbReference>
<keyword evidence="4" id="KW-0413">Isomerase</keyword>
<feature type="compositionally biased region" description="Low complexity" evidence="5">
    <location>
        <begin position="179"/>
        <end position="200"/>
    </location>
</feature>
<evidence type="ECO:0000256" key="3">
    <source>
        <dbReference type="ARBA" id="ARBA00023110"/>
    </source>
</evidence>
<feature type="compositionally biased region" description="Basic residues" evidence="5">
    <location>
        <begin position="1174"/>
        <end position="1194"/>
    </location>
</feature>
<feature type="region of interest" description="Disordered" evidence="5">
    <location>
        <begin position="560"/>
        <end position="994"/>
    </location>
</feature>
<feature type="compositionally biased region" description="Basic and acidic residues" evidence="5">
    <location>
        <begin position="567"/>
        <end position="583"/>
    </location>
</feature>
<reference evidence="8" key="1">
    <citation type="submission" date="2021-06" db="EMBL/GenBank/DDBJ databases">
        <authorList>
            <consortium name="Wellcome Sanger Institute Data Sharing"/>
        </authorList>
    </citation>
    <scope>NUCLEOTIDE SEQUENCE [LARGE SCALE GENOMIC DNA]</scope>
</reference>
<dbReference type="GO" id="GO:0006457">
    <property type="term" value="P:protein folding"/>
    <property type="evidence" value="ECO:0007669"/>
    <property type="project" value="InterPro"/>
</dbReference>
<reference evidence="8" key="2">
    <citation type="submission" date="2025-08" db="UniProtKB">
        <authorList>
            <consortium name="Ensembl"/>
        </authorList>
    </citation>
    <scope>IDENTIFICATION</scope>
</reference>
<evidence type="ECO:0000313" key="8">
    <source>
        <dbReference type="Ensembl" id="ENSECRP00000014238.1"/>
    </source>
</evidence>
<feature type="compositionally biased region" description="Low complexity" evidence="5">
    <location>
        <begin position="680"/>
        <end position="691"/>
    </location>
</feature>
<dbReference type="AlphaFoldDB" id="A0A8C4X9C1"/>
<feature type="compositionally biased region" description="Low complexity" evidence="5">
    <location>
        <begin position="413"/>
        <end position="422"/>
    </location>
</feature>
<feature type="compositionally biased region" description="Basic and acidic residues" evidence="5">
    <location>
        <begin position="647"/>
        <end position="663"/>
    </location>
</feature>
<feature type="compositionally biased region" description="Polar residues" evidence="5">
    <location>
        <begin position="722"/>
        <end position="732"/>
    </location>
</feature>
<dbReference type="PANTHER" id="PTHR11071:SF257">
    <property type="entry name" value="NK-TUMOR RECOGNITION PROTEIN"/>
    <property type="match status" value="1"/>
</dbReference>
<keyword evidence="6" id="KW-1133">Transmembrane helix</keyword>
<dbReference type="PRINTS" id="PR00153">
    <property type="entry name" value="CSAPPISMRASE"/>
</dbReference>
<feature type="compositionally biased region" description="Basic residues" evidence="5">
    <location>
        <begin position="867"/>
        <end position="879"/>
    </location>
</feature>
<evidence type="ECO:0000313" key="9">
    <source>
        <dbReference type="Proteomes" id="UP000694620"/>
    </source>
</evidence>
<feature type="compositionally biased region" description="Polar residues" evidence="5">
    <location>
        <begin position="290"/>
        <end position="301"/>
    </location>
</feature>
<accession>A0A8C4X9C1</accession>
<evidence type="ECO:0000256" key="5">
    <source>
        <dbReference type="SAM" id="MobiDB-lite"/>
    </source>
</evidence>
<feature type="compositionally biased region" description="Basic residues" evidence="5">
    <location>
        <begin position="437"/>
        <end position="468"/>
    </location>
</feature>
<dbReference type="PANTHER" id="PTHR11071">
    <property type="entry name" value="PEPTIDYL-PROLYL CIS-TRANS ISOMERASE"/>
    <property type="match status" value="1"/>
</dbReference>
<evidence type="ECO:0000259" key="7">
    <source>
        <dbReference type="PROSITE" id="PS50072"/>
    </source>
</evidence>
<feature type="region of interest" description="Disordered" evidence="5">
    <location>
        <begin position="283"/>
        <end position="354"/>
    </location>
</feature>
<feature type="compositionally biased region" description="Low complexity" evidence="5">
    <location>
        <begin position="596"/>
        <end position="638"/>
    </location>
</feature>
<feature type="region of interest" description="Disordered" evidence="5">
    <location>
        <begin position="506"/>
        <end position="526"/>
    </location>
</feature>
<feature type="compositionally biased region" description="Basic and acidic residues" evidence="5">
    <location>
        <begin position="1161"/>
        <end position="1173"/>
    </location>
</feature>
<name>A0A8C4X9C1_ERPCA</name>
<feature type="compositionally biased region" description="Basic residues" evidence="5">
    <location>
        <begin position="302"/>
        <end position="323"/>
    </location>
</feature>
<dbReference type="PROSITE" id="PS50072">
    <property type="entry name" value="CSA_PPIASE_2"/>
    <property type="match status" value="1"/>
</dbReference>
<dbReference type="SUPFAM" id="SSF50891">
    <property type="entry name" value="Cyclophilin-like"/>
    <property type="match status" value="1"/>
</dbReference>
<feature type="compositionally biased region" description="Basic and acidic residues" evidence="5">
    <location>
        <begin position="733"/>
        <end position="782"/>
    </location>
</feature>
<evidence type="ECO:0000256" key="1">
    <source>
        <dbReference type="ARBA" id="ARBA00000971"/>
    </source>
</evidence>
<feature type="compositionally biased region" description="Basic residues" evidence="5">
    <location>
        <begin position="840"/>
        <end position="857"/>
    </location>
</feature>
<dbReference type="Pfam" id="PF00160">
    <property type="entry name" value="Pro_isomerase"/>
    <property type="match status" value="1"/>
</dbReference>
<evidence type="ECO:0000256" key="2">
    <source>
        <dbReference type="ARBA" id="ARBA00013194"/>
    </source>
</evidence>
<keyword evidence="6" id="KW-0472">Membrane</keyword>
<feature type="compositionally biased region" description="Basic residues" evidence="5">
    <location>
        <begin position="209"/>
        <end position="229"/>
    </location>
</feature>
<keyword evidence="9" id="KW-1185">Reference proteome</keyword>
<feature type="domain" description="PPIase cyclophilin-type" evidence="7">
    <location>
        <begin position="10"/>
        <end position="162"/>
    </location>
</feature>
<dbReference type="Gene3D" id="2.40.100.10">
    <property type="entry name" value="Cyclophilin-like"/>
    <property type="match status" value="1"/>
</dbReference>
<dbReference type="GO" id="GO:0003755">
    <property type="term" value="F:peptidyl-prolyl cis-trans isomerase activity"/>
    <property type="evidence" value="ECO:0007669"/>
    <property type="project" value="UniProtKB-KW"/>
</dbReference>
<organism evidence="8 9">
    <name type="scientific">Erpetoichthys calabaricus</name>
    <name type="common">Rope fish</name>
    <name type="synonym">Calamoichthys calabaricus</name>
    <dbReference type="NCBI Taxonomy" id="27687"/>
    <lineage>
        <taxon>Eukaryota</taxon>
        <taxon>Metazoa</taxon>
        <taxon>Chordata</taxon>
        <taxon>Craniata</taxon>
        <taxon>Vertebrata</taxon>
        <taxon>Euteleostomi</taxon>
        <taxon>Actinopterygii</taxon>
        <taxon>Polypteriformes</taxon>
        <taxon>Polypteridae</taxon>
        <taxon>Erpetoichthys</taxon>
    </lineage>
</organism>
<dbReference type="GO" id="GO:0016018">
    <property type="term" value="F:cyclosporin A binding"/>
    <property type="evidence" value="ECO:0007669"/>
    <property type="project" value="TreeGrafter"/>
</dbReference>